<sequence length="176" mass="19049">MALFTLGHGTANAGRLAELLRHAGIAQLVDVRRQPGSRRNPDVARDAMARWLPEQGVAYRWDVRLGGRRPDVEPALDTAPPHRALAGYAAHMRTPEFGAAMAELLEATEPTAVLCSEGDWRHCHRRMIADFATLARGVPVRHLMLDGSIAGHVPTAAARLLPDGLLVYDGGQATLL</sequence>
<dbReference type="InterPro" id="IPR014519">
    <property type="entry name" value="UCP024492"/>
</dbReference>
<comment type="caution">
    <text evidence="1">The sequence shown here is derived from an EMBL/GenBank/DDBJ whole genome shotgun (WGS) entry which is preliminary data.</text>
</comment>
<dbReference type="EMBL" id="JBHUCP010000026">
    <property type="protein sequence ID" value="MFD1533935.1"/>
    <property type="molecule type" value="Genomic_DNA"/>
</dbReference>
<dbReference type="Proteomes" id="UP001597145">
    <property type="component" value="Unassembled WGS sequence"/>
</dbReference>
<name>A0ABW4FTY9_9PSEU</name>
<reference evidence="2" key="1">
    <citation type="journal article" date="2019" name="Int. J. Syst. Evol. Microbiol.">
        <title>The Global Catalogue of Microorganisms (GCM) 10K type strain sequencing project: providing services to taxonomists for standard genome sequencing and annotation.</title>
        <authorList>
            <consortium name="The Broad Institute Genomics Platform"/>
            <consortium name="The Broad Institute Genome Sequencing Center for Infectious Disease"/>
            <person name="Wu L."/>
            <person name="Ma J."/>
        </authorList>
    </citation>
    <scope>NUCLEOTIDE SEQUENCE [LARGE SCALE GENOMIC DNA]</scope>
    <source>
        <strain evidence="2">JCM 12165</strain>
    </source>
</reference>
<keyword evidence="2" id="KW-1185">Reference proteome</keyword>
<dbReference type="PANTHER" id="PTHR39337:SF1">
    <property type="entry name" value="BLR5642 PROTEIN"/>
    <property type="match status" value="1"/>
</dbReference>
<evidence type="ECO:0000313" key="1">
    <source>
        <dbReference type="EMBL" id="MFD1533935.1"/>
    </source>
</evidence>
<dbReference type="Pfam" id="PF04343">
    <property type="entry name" value="DUF488"/>
    <property type="match status" value="1"/>
</dbReference>
<protein>
    <submittedName>
        <fullName evidence="1">DUF488 domain-containing protein</fullName>
    </submittedName>
</protein>
<dbReference type="PIRSF" id="PIRSF024492">
    <property type="entry name" value="UCP024492"/>
    <property type="match status" value="1"/>
</dbReference>
<gene>
    <name evidence="1" type="ORF">ACFSCY_31410</name>
</gene>
<dbReference type="PANTHER" id="PTHR39337">
    <property type="entry name" value="BLR5642 PROTEIN"/>
    <property type="match status" value="1"/>
</dbReference>
<organism evidence="1 2">
    <name type="scientific">Pseudonocardia aurantiaca</name>
    <dbReference type="NCBI Taxonomy" id="75290"/>
    <lineage>
        <taxon>Bacteria</taxon>
        <taxon>Bacillati</taxon>
        <taxon>Actinomycetota</taxon>
        <taxon>Actinomycetes</taxon>
        <taxon>Pseudonocardiales</taxon>
        <taxon>Pseudonocardiaceae</taxon>
        <taxon>Pseudonocardia</taxon>
    </lineage>
</organism>
<evidence type="ECO:0000313" key="2">
    <source>
        <dbReference type="Proteomes" id="UP001597145"/>
    </source>
</evidence>
<dbReference type="RefSeq" id="WP_343977867.1">
    <property type="nucleotide sequence ID" value="NZ_BAAAJG010000009.1"/>
</dbReference>
<dbReference type="InterPro" id="IPR007438">
    <property type="entry name" value="DUF488"/>
</dbReference>
<proteinExistence type="predicted"/>
<accession>A0ABW4FTY9</accession>